<dbReference type="EMBL" id="FOLY01000006">
    <property type="protein sequence ID" value="SFC80097.1"/>
    <property type="molecule type" value="Genomic_DNA"/>
</dbReference>
<keyword evidence="4 6" id="KW-1133">Transmembrane helix</keyword>
<gene>
    <name evidence="7" type="ORF">SAMN05421848_2775</name>
</gene>
<evidence type="ECO:0000256" key="6">
    <source>
        <dbReference type="SAM" id="Phobius"/>
    </source>
</evidence>
<evidence type="ECO:0000313" key="8">
    <source>
        <dbReference type="Proteomes" id="UP000199046"/>
    </source>
</evidence>
<dbReference type="InterPro" id="IPR003841">
    <property type="entry name" value="Na/Pi_transpt"/>
</dbReference>
<evidence type="ECO:0000256" key="5">
    <source>
        <dbReference type="ARBA" id="ARBA00023136"/>
    </source>
</evidence>
<evidence type="ECO:0000256" key="3">
    <source>
        <dbReference type="ARBA" id="ARBA00022692"/>
    </source>
</evidence>
<dbReference type="OrthoDB" id="9763003at2"/>
<keyword evidence="8" id="KW-1185">Reference proteome</keyword>
<dbReference type="PANTHER" id="PTHR10010">
    <property type="entry name" value="SOLUTE CARRIER FAMILY 34 SODIUM PHOSPHATE , MEMBER 2-RELATED"/>
    <property type="match status" value="1"/>
</dbReference>
<keyword evidence="2" id="KW-1003">Cell membrane</keyword>
<name>A0A1I1M3L6_9GAMM</name>
<evidence type="ECO:0000256" key="2">
    <source>
        <dbReference type="ARBA" id="ARBA00022475"/>
    </source>
</evidence>
<evidence type="ECO:0000313" key="7">
    <source>
        <dbReference type="EMBL" id="SFC80097.1"/>
    </source>
</evidence>
<feature type="transmembrane region" description="Helical" evidence="6">
    <location>
        <begin position="328"/>
        <end position="348"/>
    </location>
</feature>
<sequence length="393" mass="41105">MAEATGKTVDQSADYREESQSRSGRVRQWLTLFLLIYCLVCAVSVIGDGFGTATGDHAEQIFNFATNPFVGLMVGIVATSLIQSSSTVTSIIVAMVAGGLPVAIAVPMVMGANIGTTMTNTLVSLGHVRDKDEFRRAFAAATVHDFFNFLAVSILLPFEILFSPLEHLAEQVAIIFYGDANLSIDNANLIGFATDPITGSIERVVSGLPDILGGLVMIAVGVTAILMSIRYIGKLLKNLMVGRAKRIMNSAIGRGPVTGVTSGALITTLVQSSSTTTSLMVPLAGSGTFSLKQIYPFTIGSNIGTTFTALLAATAISGSNATLALEIALVHLFFNLFAMLIIGGLPFLRTLPIKGAERLASLAAERKTMAAAWVVGAFIALPAALIAITAVTG</sequence>
<evidence type="ECO:0000256" key="1">
    <source>
        <dbReference type="ARBA" id="ARBA00004651"/>
    </source>
</evidence>
<dbReference type="Proteomes" id="UP000199046">
    <property type="component" value="Unassembled WGS sequence"/>
</dbReference>
<feature type="transmembrane region" description="Helical" evidence="6">
    <location>
        <begin position="369"/>
        <end position="391"/>
    </location>
</feature>
<feature type="transmembrane region" description="Helical" evidence="6">
    <location>
        <begin position="29"/>
        <end position="50"/>
    </location>
</feature>
<feature type="transmembrane region" description="Helical" evidence="6">
    <location>
        <begin position="88"/>
        <end position="116"/>
    </location>
</feature>
<protein>
    <submittedName>
        <fullName evidence="7">Solute carrier family 34 (Sodium-dependent phosphate cotransporter)</fullName>
    </submittedName>
</protein>
<proteinExistence type="predicted"/>
<feature type="transmembrane region" description="Helical" evidence="6">
    <location>
        <begin position="294"/>
        <end position="316"/>
    </location>
</feature>
<evidence type="ECO:0000256" key="4">
    <source>
        <dbReference type="ARBA" id="ARBA00022989"/>
    </source>
</evidence>
<feature type="transmembrane region" description="Helical" evidence="6">
    <location>
        <begin position="62"/>
        <end position="82"/>
    </location>
</feature>
<comment type="subcellular location">
    <subcellularLocation>
        <location evidence="1">Cell membrane</location>
        <topology evidence="1">Multi-pass membrane protein</topology>
    </subcellularLocation>
</comment>
<reference evidence="8" key="1">
    <citation type="submission" date="2016-10" db="EMBL/GenBank/DDBJ databases">
        <authorList>
            <person name="Varghese N."/>
            <person name="Submissions S."/>
        </authorList>
    </citation>
    <scope>NUCLEOTIDE SEQUENCE [LARGE SCALE GENOMIC DNA]</scope>
    <source>
        <strain evidence="8">DSM 23439</strain>
    </source>
</reference>
<dbReference type="STRING" id="402385.SAMN05421848_2775"/>
<organism evidence="7 8">
    <name type="scientific">Kushneria avicenniae</name>
    <dbReference type="NCBI Taxonomy" id="402385"/>
    <lineage>
        <taxon>Bacteria</taxon>
        <taxon>Pseudomonadati</taxon>
        <taxon>Pseudomonadota</taxon>
        <taxon>Gammaproteobacteria</taxon>
        <taxon>Oceanospirillales</taxon>
        <taxon>Halomonadaceae</taxon>
        <taxon>Kushneria</taxon>
    </lineage>
</organism>
<dbReference type="GO" id="GO:0044341">
    <property type="term" value="P:sodium-dependent phosphate transport"/>
    <property type="evidence" value="ECO:0007669"/>
    <property type="project" value="InterPro"/>
</dbReference>
<keyword evidence="5 6" id="KW-0472">Membrane</keyword>
<accession>A0A1I1M3L6</accession>
<dbReference type="AlphaFoldDB" id="A0A1I1M3L6"/>
<dbReference type="RefSeq" id="WP_090135159.1">
    <property type="nucleotide sequence ID" value="NZ_FOLY01000006.1"/>
</dbReference>
<dbReference type="Pfam" id="PF02690">
    <property type="entry name" value="Na_Pi_cotrans"/>
    <property type="match status" value="2"/>
</dbReference>
<dbReference type="PANTHER" id="PTHR10010:SF46">
    <property type="entry name" value="SODIUM-DEPENDENT PHOSPHATE TRANSPORT PROTEIN 2B"/>
    <property type="match status" value="1"/>
</dbReference>
<keyword evidence="3 6" id="KW-0812">Transmembrane</keyword>
<dbReference type="GO" id="GO:0005436">
    <property type="term" value="F:sodium:phosphate symporter activity"/>
    <property type="evidence" value="ECO:0007669"/>
    <property type="project" value="InterPro"/>
</dbReference>
<feature type="transmembrane region" description="Helical" evidence="6">
    <location>
        <begin position="211"/>
        <end position="233"/>
    </location>
</feature>
<dbReference type="GO" id="GO:0005886">
    <property type="term" value="C:plasma membrane"/>
    <property type="evidence" value="ECO:0007669"/>
    <property type="project" value="UniProtKB-SubCell"/>
</dbReference>